<dbReference type="InterPro" id="IPR011990">
    <property type="entry name" value="TPR-like_helical_dom_sf"/>
</dbReference>
<accession>A0AAD2E3N6</accession>
<feature type="repeat" description="PPR" evidence="3">
    <location>
        <begin position="955"/>
        <end position="989"/>
    </location>
</feature>
<feature type="repeat" description="PPR" evidence="3">
    <location>
        <begin position="564"/>
        <end position="599"/>
    </location>
</feature>
<dbReference type="PANTHER" id="PTHR47936">
    <property type="entry name" value="PPR_LONG DOMAIN-CONTAINING PROTEIN"/>
    <property type="match status" value="1"/>
</dbReference>
<feature type="repeat" description="PPR" evidence="3">
    <location>
        <begin position="885"/>
        <end position="919"/>
    </location>
</feature>
<gene>
    <name evidence="4" type="ORF">FPE_LOCUS21066</name>
</gene>
<keyword evidence="2" id="KW-0677">Repeat</keyword>
<feature type="repeat" description="PPR" evidence="3">
    <location>
        <begin position="780"/>
        <end position="814"/>
    </location>
</feature>
<feature type="repeat" description="PPR" evidence="3">
    <location>
        <begin position="850"/>
        <end position="884"/>
    </location>
</feature>
<proteinExistence type="inferred from homology"/>
<dbReference type="Pfam" id="PF01535">
    <property type="entry name" value="PPR"/>
    <property type="match status" value="2"/>
</dbReference>
<feature type="repeat" description="PPR" evidence="3">
    <location>
        <begin position="1060"/>
        <end position="1094"/>
    </location>
</feature>
<dbReference type="AlphaFoldDB" id="A0AAD2E3N6"/>
<evidence type="ECO:0000313" key="5">
    <source>
        <dbReference type="Proteomes" id="UP000834106"/>
    </source>
</evidence>
<evidence type="ECO:0008006" key="6">
    <source>
        <dbReference type="Google" id="ProtNLM"/>
    </source>
</evidence>
<feature type="repeat" description="PPR" evidence="3">
    <location>
        <begin position="1025"/>
        <end position="1059"/>
    </location>
</feature>
<reference evidence="4" key="1">
    <citation type="submission" date="2023-05" db="EMBL/GenBank/DDBJ databases">
        <authorList>
            <person name="Huff M."/>
        </authorList>
    </citation>
    <scope>NUCLEOTIDE SEQUENCE</scope>
</reference>
<sequence>MLFLRLVRRFGTVPHIYAAADDVLSINNVGPARNIGESNYMRKPIKIDEPVLIKLKNERDPEKLFNLFKANAHNKVVVENRFAFEDTISRLAGAGRFDYIENLLDHQKTLPQGRREGFIVRIIMLYGMAGMFKLAVNTFYEMHLYGCKRTVKSFNATLKVLTNTRDLEAIESFLRDVPFNFGIELDVFSINIVIKAFCEMGISDKAYLVMVEMKKLGISPDVITYTTLIAAFYKANRWEIANGLWNLMILKGCLPNVATFNARIQFLVNKGRAWDANKLLALMHCYGIRPDKITYNLVIKGFNCAGYLEMVMRVYNAFCHEGYKPNQKIYQTMIHYLCRAGNFDLAYTFCKDSMQKNWYPSVDSICKLLEGLRKDGKLDKLEKAKYIFLLAKKRVPRFSGDQISAMKSKCQFENFGPLMGIGSYIFPLYDLLKGQRASSIYMLYHWWLKIMTRDRGMVYKAGSIINIVLIACLSQTQESHWEKILETRFLEEDVAPSEIAHLVFDKIRDCELGLKFFDWVSQKRFSLDGFAYSSLLKLLARSKVFTEIGNLLAECVKCEEKLPTSEAFDVVIRAYAESGQVEKALELYSFVLKKYNVVPHVLACNSLLNGLVKNGKIEIAWNVYEEMMKRDDGIDNICVDNYSVCIMVGGLCKEGKVEEGKMLIEKRWGRNAIPNIVFYNTLIDGYCKRGNIDRAHGLLNELKLKGFLPTVETYAAIINGICKEGSFEKLSELLKEMESRGIEVSTEVYNSIIEGRYRNGFVGDAVETTRKMIEVGCKVDIVTYNILISNACRDGKLQEAEKLLEQVKRRGHIPNKLSFTPLIYTYCRRGDFERASSLVVEMTECGQKPDLVTYGALVHGLVVSGEVDAALTIREKMIERGVSPDSGIYNVLMNGLCKTGRFLAAKQLLSEMLGHGVLPDMHVYATLVDGCIRNDNLDEAKKIFDDIIKRGMDPGVVGYNAMIKGFCKSRMMRDAIICMNKMVNRNIYPDEFTYSTIIDGYIKQHDLYGALKIFSHMVKRNSTPNVVTYTSLIDGFCRNRYAVGAEKIFREMKMNGAMPNVVTYTVLIGGFCKEGKLAKAASFFEQMLLSKCNPNDVTFHYLVNGFSKNASSTILNRHNESDMQGLMLLEVFGWMMSDGWDPISAAYNAIIGCLCLHGMLTAALQLSEKMSKKGFPPDSVTFTSLLSGICLVGKSKEWKSIVSCTLDELELNIAIKYSKLFERYLNDEFLVAYPTFGWISRGFTLSS</sequence>
<feature type="repeat" description="PPR" evidence="3">
    <location>
        <begin position="815"/>
        <end position="849"/>
    </location>
</feature>
<dbReference type="EMBL" id="OU503048">
    <property type="protein sequence ID" value="CAI9773636.1"/>
    <property type="molecule type" value="Genomic_DNA"/>
</dbReference>
<feature type="repeat" description="PPR" evidence="3">
    <location>
        <begin position="745"/>
        <end position="779"/>
    </location>
</feature>
<protein>
    <recommendedName>
        <fullName evidence="6">Pentatricopeptide repeat-containing protein</fullName>
    </recommendedName>
</protein>
<dbReference type="SUPFAM" id="SSF81901">
    <property type="entry name" value="HCP-like"/>
    <property type="match status" value="1"/>
</dbReference>
<feature type="repeat" description="PPR" evidence="3">
    <location>
        <begin position="1143"/>
        <end position="1177"/>
    </location>
</feature>
<evidence type="ECO:0000313" key="4">
    <source>
        <dbReference type="EMBL" id="CAI9773636.1"/>
    </source>
</evidence>
<comment type="similarity">
    <text evidence="1">Belongs to the PPR family. P subfamily.</text>
</comment>
<organism evidence="4 5">
    <name type="scientific">Fraxinus pennsylvanica</name>
    <dbReference type="NCBI Taxonomy" id="56036"/>
    <lineage>
        <taxon>Eukaryota</taxon>
        <taxon>Viridiplantae</taxon>
        <taxon>Streptophyta</taxon>
        <taxon>Embryophyta</taxon>
        <taxon>Tracheophyta</taxon>
        <taxon>Spermatophyta</taxon>
        <taxon>Magnoliopsida</taxon>
        <taxon>eudicotyledons</taxon>
        <taxon>Gunneridae</taxon>
        <taxon>Pentapetalae</taxon>
        <taxon>asterids</taxon>
        <taxon>lamiids</taxon>
        <taxon>Lamiales</taxon>
        <taxon>Oleaceae</taxon>
        <taxon>Oleeae</taxon>
        <taxon>Fraxinus</taxon>
    </lineage>
</organism>
<dbReference type="Gene3D" id="1.25.40.10">
    <property type="entry name" value="Tetratricopeptide repeat domain"/>
    <property type="match status" value="10"/>
</dbReference>
<feature type="repeat" description="PPR" evidence="3">
    <location>
        <begin position="675"/>
        <end position="709"/>
    </location>
</feature>
<feature type="repeat" description="PPR" evidence="3">
    <location>
        <begin position="256"/>
        <end position="290"/>
    </location>
</feature>
<dbReference type="InterPro" id="IPR002885">
    <property type="entry name" value="PPR_rpt"/>
</dbReference>
<feature type="repeat" description="PPR" evidence="3">
    <location>
        <begin position="326"/>
        <end position="360"/>
    </location>
</feature>
<dbReference type="PROSITE" id="PS51375">
    <property type="entry name" value="PPR"/>
    <property type="match status" value="20"/>
</dbReference>
<dbReference type="NCBIfam" id="TIGR00756">
    <property type="entry name" value="PPR"/>
    <property type="match status" value="17"/>
</dbReference>
<keyword evidence="5" id="KW-1185">Reference proteome</keyword>
<feature type="repeat" description="PPR" evidence="3">
    <location>
        <begin position="221"/>
        <end position="255"/>
    </location>
</feature>
<evidence type="ECO:0000256" key="2">
    <source>
        <dbReference type="ARBA" id="ARBA00022737"/>
    </source>
</evidence>
<dbReference type="Pfam" id="PF13041">
    <property type="entry name" value="PPR_2"/>
    <property type="match status" value="9"/>
</dbReference>
<feature type="repeat" description="PPR" evidence="3">
    <location>
        <begin position="710"/>
        <end position="744"/>
    </location>
</feature>
<feature type="repeat" description="PPR" evidence="3">
    <location>
        <begin position="990"/>
        <end position="1024"/>
    </location>
</feature>
<feature type="repeat" description="PPR" evidence="3">
    <location>
        <begin position="186"/>
        <end position="220"/>
    </location>
</feature>
<feature type="repeat" description="PPR" evidence="3">
    <location>
        <begin position="291"/>
        <end position="325"/>
    </location>
</feature>
<dbReference type="PANTHER" id="PTHR47936:SF1">
    <property type="entry name" value="PENTATRICOPEPTIDE REPEAT-CONTAINING PROTEIN GUN1, CHLOROPLASTIC"/>
    <property type="match status" value="1"/>
</dbReference>
<feature type="repeat" description="PPR" evidence="3">
    <location>
        <begin position="920"/>
        <end position="954"/>
    </location>
</feature>
<feature type="repeat" description="PPR" evidence="3">
    <location>
        <begin position="600"/>
        <end position="630"/>
    </location>
</feature>
<evidence type="ECO:0000256" key="3">
    <source>
        <dbReference type="PROSITE-ProRule" id="PRU00708"/>
    </source>
</evidence>
<name>A0AAD2E3N6_9LAMI</name>
<evidence type="ECO:0000256" key="1">
    <source>
        <dbReference type="ARBA" id="ARBA00007626"/>
    </source>
</evidence>
<dbReference type="Proteomes" id="UP000834106">
    <property type="component" value="Chromosome 13"/>
</dbReference>